<keyword evidence="1" id="KW-1133">Transmembrane helix</keyword>
<evidence type="ECO:0000313" key="5">
    <source>
        <dbReference type="WBParaSite" id="DME_0000106101-mRNA-1"/>
    </source>
</evidence>
<keyword evidence="4" id="KW-1185">Reference proteome</keyword>
<protein>
    <submittedName>
        <fullName evidence="5">Serpentine receptor class gamma</fullName>
    </submittedName>
</protein>
<dbReference type="Proteomes" id="UP000274756">
    <property type="component" value="Unassembled WGS sequence"/>
</dbReference>
<dbReference type="WBParaSite" id="DME_0000106101-mRNA-1">
    <property type="protein sequence ID" value="DME_0000106101-mRNA-1"/>
    <property type="gene ID" value="DME_0000106101"/>
</dbReference>
<feature type="transmembrane region" description="Helical" evidence="1">
    <location>
        <begin position="12"/>
        <end position="29"/>
    </location>
</feature>
<organism evidence="3 5">
    <name type="scientific">Dracunculus medinensis</name>
    <name type="common">Guinea worm</name>
    <dbReference type="NCBI Taxonomy" id="318479"/>
    <lineage>
        <taxon>Eukaryota</taxon>
        <taxon>Metazoa</taxon>
        <taxon>Ecdysozoa</taxon>
        <taxon>Nematoda</taxon>
        <taxon>Chromadorea</taxon>
        <taxon>Rhabditida</taxon>
        <taxon>Spirurina</taxon>
        <taxon>Dracunculoidea</taxon>
        <taxon>Dracunculidae</taxon>
        <taxon>Dracunculus</taxon>
    </lineage>
</organism>
<accession>A0A0N4U2Y0</accession>
<keyword evidence="1" id="KW-0812">Transmembrane</keyword>
<dbReference type="AlphaFoldDB" id="A0A0N4U2Y0"/>
<gene>
    <name evidence="2" type="ORF">DME_LOCUS5421</name>
</gene>
<feature type="transmembrane region" description="Helical" evidence="1">
    <location>
        <begin position="157"/>
        <end position="179"/>
    </location>
</feature>
<evidence type="ECO:0000256" key="1">
    <source>
        <dbReference type="SAM" id="Phobius"/>
    </source>
</evidence>
<feature type="transmembrane region" description="Helical" evidence="1">
    <location>
        <begin position="91"/>
        <end position="113"/>
    </location>
</feature>
<keyword evidence="1" id="KW-0472">Membrane</keyword>
<feature type="transmembrane region" description="Helical" evidence="1">
    <location>
        <begin position="36"/>
        <end position="60"/>
    </location>
</feature>
<sequence length="182" mass="21136">MASILYGSWESIIALLLILSINRAATIILNETSKLYCHILMLLGTMFGFSIFVMMITPWFTGRYIIHFHSWAMDDDIVNYMFNEISFGTNAVLIILTFINHVIIIFCLIFKLIFEVTELSFKAEIKLLIQMSVLFFYSSSITFISRYSTTLFRGIRWPYLLISFLWMQFPGVNAILLVFTST</sequence>
<feature type="transmembrane region" description="Helical" evidence="1">
    <location>
        <begin position="125"/>
        <end position="145"/>
    </location>
</feature>
<evidence type="ECO:0000313" key="2">
    <source>
        <dbReference type="EMBL" id="VDN55448.1"/>
    </source>
</evidence>
<reference evidence="5" key="1">
    <citation type="submission" date="2017-02" db="UniProtKB">
        <authorList>
            <consortium name="WormBaseParasite"/>
        </authorList>
    </citation>
    <scope>IDENTIFICATION</scope>
</reference>
<dbReference type="OrthoDB" id="5802741at2759"/>
<dbReference type="EMBL" id="UYYG01001152">
    <property type="protein sequence ID" value="VDN55448.1"/>
    <property type="molecule type" value="Genomic_DNA"/>
</dbReference>
<evidence type="ECO:0000313" key="4">
    <source>
        <dbReference type="Proteomes" id="UP000274756"/>
    </source>
</evidence>
<reference evidence="2 4" key="2">
    <citation type="submission" date="2018-11" db="EMBL/GenBank/DDBJ databases">
        <authorList>
            <consortium name="Pathogen Informatics"/>
        </authorList>
    </citation>
    <scope>NUCLEOTIDE SEQUENCE [LARGE SCALE GENOMIC DNA]</scope>
</reference>
<proteinExistence type="predicted"/>
<evidence type="ECO:0000313" key="3">
    <source>
        <dbReference type="Proteomes" id="UP000038040"/>
    </source>
</evidence>
<name>A0A0N4U2Y0_DRAME</name>
<dbReference type="Proteomes" id="UP000038040">
    <property type="component" value="Unplaced"/>
</dbReference>